<dbReference type="STRING" id="398579.Spea_3389"/>
<dbReference type="Proteomes" id="UP000002608">
    <property type="component" value="Chromosome"/>
</dbReference>
<name>A8H816_SHEPA</name>
<evidence type="ECO:0000313" key="1">
    <source>
        <dbReference type="EMBL" id="ABV88703.1"/>
    </source>
</evidence>
<dbReference type="EMBL" id="CP000851">
    <property type="protein sequence ID" value="ABV88703.1"/>
    <property type="molecule type" value="Genomic_DNA"/>
</dbReference>
<evidence type="ECO:0000313" key="2">
    <source>
        <dbReference type="Proteomes" id="UP000002608"/>
    </source>
</evidence>
<organism evidence="1 2">
    <name type="scientific">Shewanella pealeana (strain ATCC 700345 / ANG-SQ1)</name>
    <dbReference type="NCBI Taxonomy" id="398579"/>
    <lineage>
        <taxon>Bacteria</taxon>
        <taxon>Pseudomonadati</taxon>
        <taxon>Pseudomonadota</taxon>
        <taxon>Gammaproteobacteria</taxon>
        <taxon>Alteromonadales</taxon>
        <taxon>Shewanellaceae</taxon>
        <taxon>Shewanella</taxon>
    </lineage>
</organism>
<dbReference type="AlphaFoldDB" id="A8H816"/>
<gene>
    <name evidence="1" type="ordered locus">Spea_3389</name>
</gene>
<keyword evidence="2" id="KW-1185">Reference proteome</keyword>
<proteinExistence type="predicted"/>
<reference evidence="1 2" key="1">
    <citation type="submission" date="2007-10" db="EMBL/GenBank/DDBJ databases">
        <title>Complete sequence of Shewanella pealeana ATCC 700345.</title>
        <authorList>
            <consortium name="US DOE Joint Genome Institute"/>
            <person name="Copeland A."/>
            <person name="Lucas S."/>
            <person name="Lapidus A."/>
            <person name="Barry K."/>
            <person name="Glavina del Rio T."/>
            <person name="Dalin E."/>
            <person name="Tice H."/>
            <person name="Pitluck S."/>
            <person name="Chertkov O."/>
            <person name="Brettin T."/>
            <person name="Bruce D."/>
            <person name="Detter J.C."/>
            <person name="Han C."/>
            <person name="Schmutz J."/>
            <person name="Larimer F."/>
            <person name="Land M."/>
            <person name="Hauser L."/>
            <person name="Kyrpides N."/>
            <person name="Kim E."/>
            <person name="Zhao J.-S.Z."/>
            <person name="Manno D."/>
            <person name="Hawari J."/>
            <person name="Richardson P."/>
        </authorList>
    </citation>
    <scope>NUCLEOTIDE SEQUENCE [LARGE SCALE GENOMIC DNA]</scope>
    <source>
        <strain evidence="2">ATCC 700345 / ANG-SQ1</strain>
    </source>
</reference>
<dbReference type="HOGENOM" id="CLU_1293582_0_0_6"/>
<protein>
    <recommendedName>
        <fullName evidence="3">Mechanosensitive ion channel MscS porin domain-containing protein</fullName>
    </recommendedName>
</protein>
<sequence length="213" mass="24798">MSLEVKLKMTRRLWWLFLFLSVTLFSLPSSSQNLPDAAFLKSEITRLNSESPKNETLINQYETLLSRINGYEKQTATREKYLNIVSQFPVQRERLLKKIDDVEQLDIFNIRRKDKYSDLSQSIATLQAALIEWRSTYQTNSDQNKRLINEKTTLPQSLAQTDKEIEQASIIKSDTASQLDQWLESTHLTSLKLQRQVTSAQLQSLDERTELLI</sequence>
<dbReference type="KEGG" id="spl:Spea_3389"/>
<dbReference type="RefSeq" id="WP_012156602.1">
    <property type="nucleotide sequence ID" value="NC_009901.1"/>
</dbReference>
<evidence type="ECO:0008006" key="3">
    <source>
        <dbReference type="Google" id="ProtNLM"/>
    </source>
</evidence>
<accession>A8H816</accession>